<keyword evidence="1" id="KW-0645">Protease</keyword>
<evidence type="ECO:0000256" key="2">
    <source>
        <dbReference type="SAM" id="MobiDB-lite"/>
    </source>
</evidence>
<feature type="region of interest" description="Disordered" evidence="2">
    <location>
        <begin position="233"/>
        <end position="267"/>
    </location>
</feature>
<keyword evidence="1" id="KW-0378">Hydrolase</keyword>
<dbReference type="CDD" id="cd09272">
    <property type="entry name" value="RNase_HI_RT_Ty1"/>
    <property type="match status" value="1"/>
</dbReference>
<dbReference type="SUPFAM" id="SSF56672">
    <property type="entry name" value="DNA/RNA polymerases"/>
    <property type="match status" value="1"/>
</dbReference>
<dbReference type="PANTHER" id="PTHR11439">
    <property type="entry name" value="GAG-POL-RELATED RETROTRANSPOSON"/>
    <property type="match status" value="1"/>
</dbReference>
<feature type="region of interest" description="Disordered" evidence="2">
    <location>
        <begin position="284"/>
        <end position="337"/>
    </location>
</feature>
<reference evidence="7 8" key="1">
    <citation type="journal article" date="2022" name="Nat. Plants">
        <title>Genomes of leafy and leafless Platanthera orchids illuminate the evolution of mycoheterotrophy.</title>
        <authorList>
            <person name="Li M.H."/>
            <person name="Liu K.W."/>
            <person name="Li Z."/>
            <person name="Lu H.C."/>
            <person name="Ye Q.L."/>
            <person name="Zhang D."/>
            <person name="Wang J.Y."/>
            <person name="Li Y.F."/>
            <person name="Zhong Z.M."/>
            <person name="Liu X."/>
            <person name="Yu X."/>
            <person name="Liu D.K."/>
            <person name="Tu X.D."/>
            <person name="Liu B."/>
            <person name="Hao Y."/>
            <person name="Liao X.Y."/>
            <person name="Jiang Y.T."/>
            <person name="Sun W.H."/>
            <person name="Chen J."/>
            <person name="Chen Y.Q."/>
            <person name="Ai Y."/>
            <person name="Zhai J.W."/>
            <person name="Wu S.S."/>
            <person name="Zhou Z."/>
            <person name="Hsiao Y.Y."/>
            <person name="Wu W.L."/>
            <person name="Chen Y.Y."/>
            <person name="Lin Y.F."/>
            <person name="Hsu J.L."/>
            <person name="Li C.Y."/>
            <person name="Wang Z.W."/>
            <person name="Zhao X."/>
            <person name="Zhong W.Y."/>
            <person name="Ma X.K."/>
            <person name="Ma L."/>
            <person name="Huang J."/>
            <person name="Chen G.Z."/>
            <person name="Huang M.Z."/>
            <person name="Huang L."/>
            <person name="Peng D.H."/>
            <person name="Luo Y.B."/>
            <person name="Zou S.Q."/>
            <person name="Chen S.P."/>
            <person name="Lan S."/>
            <person name="Tsai W.C."/>
            <person name="Van de Peer Y."/>
            <person name="Liu Z.J."/>
        </authorList>
    </citation>
    <scope>NUCLEOTIDE SEQUENCE [LARGE SCALE GENOMIC DNA]</scope>
    <source>
        <strain evidence="7">Lor287</strain>
    </source>
</reference>
<evidence type="ECO:0000259" key="4">
    <source>
        <dbReference type="Pfam" id="PF13976"/>
    </source>
</evidence>
<evidence type="ECO:0008006" key="9">
    <source>
        <dbReference type="Google" id="ProtNLM"/>
    </source>
</evidence>
<feature type="domain" description="Retrotransposon Copia-like N-terminal" evidence="5">
    <location>
        <begin position="31"/>
        <end position="75"/>
    </location>
</feature>
<dbReference type="InterPro" id="IPR029472">
    <property type="entry name" value="Copia-like_N"/>
</dbReference>
<feature type="region of interest" description="Disordered" evidence="2">
    <location>
        <begin position="1057"/>
        <end position="1080"/>
    </location>
</feature>
<keyword evidence="8" id="KW-1185">Reference proteome</keyword>
<dbReference type="EMBL" id="JBBWWQ010000009">
    <property type="protein sequence ID" value="KAK8938972.1"/>
    <property type="molecule type" value="Genomic_DNA"/>
</dbReference>
<dbReference type="Pfam" id="PF13976">
    <property type="entry name" value="gag_pre-integrs"/>
    <property type="match status" value="1"/>
</dbReference>
<dbReference type="AlphaFoldDB" id="A0AAP0BH89"/>
<dbReference type="Proteomes" id="UP001418222">
    <property type="component" value="Unassembled WGS sequence"/>
</dbReference>
<evidence type="ECO:0000259" key="6">
    <source>
        <dbReference type="Pfam" id="PF22936"/>
    </source>
</evidence>
<evidence type="ECO:0000256" key="1">
    <source>
        <dbReference type="ARBA" id="ARBA00022750"/>
    </source>
</evidence>
<feature type="region of interest" description="Disordered" evidence="2">
    <location>
        <begin position="1"/>
        <end position="38"/>
    </location>
</feature>
<accession>A0AAP0BH89</accession>
<dbReference type="PANTHER" id="PTHR11439:SF463">
    <property type="entry name" value="REVERSE TRANSCRIPTASE TY1_COPIA-TYPE DOMAIN-CONTAINING PROTEIN"/>
    <property type="match status" value="1"/>
</dbReference>
<dbReference type="InterPro" id="IPR025724">
    <property type="entry name" value="GAG-pre-integrase_dom"/>
</dbReference>
<evidence type="ECO:0000259" key="5">
    <source>
        <dbReference type="Pfam" id="PF14244"/>
    </source>
</evidence>
<feature type="compositionally biased region" description="Gly residues" evidence="2">
    <location>
        <begin position="297"/>
        <end position="306"/>
    </location>
</feature>
<feature type="region of interest" description="Disordered" evidence="2">
    <location>
        <begin position="597"/>
        <end position="631"/>
    </location>
</feature>
<feature type="domain" description="Retrovirus-related Pol polyprotein from transposon TNT 1-94-like beta-barrel" evidence="6">
    <location>
        <begin position="382"/>
        <end position="455"/>
    </location>
</feature>
<dbReference type="Pfam" id="PF14244">
    <property type="entry name" value="Retrotran_gag_3"/>
    <property type="match status" value="1"/>
</dbReference>
<dbReference type="InterPro" id="IPR013103">
    <property type="entry name" value="RVT_2"/>
</dbReference>
<name>A0AAP0BH89_9ASPA</name>
<feature type="domain" description="GAG-pre-integrase" evidence="4">
    <location>
        <begin position="487"/>
        <end position="549"/>
    </location>
</feature>
<protein>
    <recommendedName>
        <fullName evidence="9">Gag-pol polyprotein</fullName>
    </recommendedName>
</protein>
<dbReference type="GO" id="GO:0004190">
    <property type="term" value="F:aspartic-type endopeptidase activity"/>
    <property type="evidence" value="ECO:0007669"/>
    <property type="project" value="UniProtKB-KW"/>
</dbReference>
<keyword evidence="1" id="KW-0064">Aspartyl protease</keyword>
<evidence type="ECO:0000259" key="3">
    <source>
        <dbReference type="Pfam" id="PF07727"/>
    </source>
</evidence>
<evidence type="ECO:0000313" key="7">
    <source>
        <dbReference type="EMBL" id="KAK8938972.1"/>
    </source>
</evidence>
<evidence type="ECO:0000313" key="8">
    <source>
        <dbReference type="Proteomes" id="UP001418222"/>
    </source>
</evidence>
<organism evidence="7 8">
    <name type="scientific">Platanthera zijinensis</name>
    <dbReference type="NCBI Taxonomy" id="2320716"/>
    <lineage>
        <taxon>Eukaryota</taxon>
        <taxon>Viridiplantae</taxon>
        <taxon>Streptophyta</taxon>
        <taxon>Embryophyta</taxon>
        <taxon>Tracheophyta</taxon>
        <taxon>Spermatophyta</taxon>
        <taxon>Magnoliopsida</taxon>
        <taxon>Liliopsida</taxon>
        <taxon>Asparagales</taxon>
        <taxon>Orchidaceae</taxon>
        <taxon>Orchidoideae</taxon>
        <taxon>Orchideae</taxon>
        <taxon>Orchidinae</taxon>
        <taxon>Platanthera</taxon>
    </lineage>
</organism>
<comment type="caution">
    <text evidence="7">The sequence shown here is derived from an EMBL/GenBank/DDBJ whole genome shotgun (WGS) entry which is preliminary data.</text>
</comment>
<feature type="region of interest" description="Disordered" evidence="2">
    <location>
        <begin position="355"/>
        <end position="377"/>
    </location>
</feature>
<feature type="compositionally biased region" description="Basic and acidic residues" evidence="2">
    <location>
        <begin position="254"/>
        <end position="267"/>
    </location>
</feature>
<proteinExistence type="predicted"/>
<sequence length="1080" mass="119812">MAGTGGSPTESSTTSTPPTTVPSSGFSRSGHDHNTPQITTIRLDGTNYLPWSRAVTLALKSRRLFGYVMGTTPTPRSDSPDWVQWESENSLVMSWLTNSMIESIARNYLFLDTAAGKWRRAETTYSCRGNVAQIFQLRRKIFLLRQRDRPPSAYYLEFTQLYQEYDHFDSITLASPEDEILVRAREDRNRVFEFLHGLHRDFDQISVQILGRSPLPSLPEVFSLVLQEFDQRQTWTPEPPPDGSALAAHAGLRTARDSRPRSTDKDHLLRDYCGKNRHTRETCFRLHGFPTPRGGSSSRGGRGPGRTSGRSTQPRSTHLSDVFDEPQLPPTPSATTLTLTPDEVLAFRRLIQGPEPHASSSSYAHQGPSDAHAAATRPSTHWIIDSRATDHMTGSSSGFVSYLPLSGRDKVSIADGSLSPIAGKGSIPCSSLTLSSVIHVQNFTRNLLSNSHITNSMNCSVTFFPSSCIFQDLKTGTVIGTGSLVDGLYVFDSSTTVSPPRALHVDQKATLESWHCRLGHPSTNSMKRLFPTFSSALVDNFRCDTCNRGGGSPHNLSPLPYSDTPLLIPPVYHPSQSTSPTPCAPPVKDPVPKPVHVYSRRPKGSNTRPAIWISDRPPDPSSGSIIPTEGTSTQHPLSKFVSYLSLTASHGAFVSSLSTVSIPTSWKAALSDDRWRLAMLEEMSALEKNGTWDLVQLPPGKKAVGCKWVFTVKQNPSGIIEQYKARLVARGFTQTEGIDYQETFAPVAKMNSIRILMSCAACKDWQLCQLYVKNAYLHGDLEEEIYMALPPGLTPSGSKGKVCRLRRPLYGLKQSARTWFGRFHKAMHRFGYRQSNADHTLFFRINKGKLTVLIVYVDDIIITGDDKEEIEALKEKLAKEFEVKDLGNLKYFLGIEVARSKHGIFLSQRKYVLDLLEATGMRGCRPADTPIEANHKLGREDGDVIDDIPSYQRLVGKLIYLSHTRPDISYVVGVLSCFMHSPKARHIDVAHRVLRYLKSSPGKGIMFSPNKELSIEVYTDADWAGSPTDRRSTTGYCSMVGGNAVSWRSKKQHVVARSSARSSSERSHMAFVKDYGSPQS</sequence>
<feature type="domain" description="Reverse transcriptase Ty1/copia-type" evidence="3">
    <location>
        <begin position="689"/>
        <end position="932"/>
    </location>
</feature>
<gene>
    <name evidence="7" type="ORF">KSP39_PZI010912</name>
</gene>
<dbReference type="InterPro" id="IPR054722">
    <property type="entry name" value="PolX-like_BBD"/>
</dbReference>
<dbReference type="InterPro" id="IPR043502">
    <property type="entry name" value="DNA/RNA_pol_sf"/>
</dbReference>
<feature type="compositionally biased region" description="Polar residues" evidence="2">
    <location>
        <begin position="621"/>
        <end position="631"/>
    </location>
</feature>
<dbReference type="Pfam" id="PF22936">
    <property type="entry name" value="Pol_BBD"/>
    <property type="match status" value="1"/>
</dbReference>
<feature type="compositionally biased region" description="Low complexity" evidence="2">
    <location>
        <begin position="7"/>
        <end position="27"/>
    </location>
</feature>
<dbReference type="Pfam" id="PF07727">
    <property type="entry name" value="RVT_2"/>
    <property type="match status" value="1"/>
</dbReference>